<name>A0A7V8GN74_9GAMM</name>
<gene>
    <name evidence="7" type="ORF">B1992_06115</name>
</gene>
<protein>
    <submittedName>
        <fullName evidence="7">Cytochrome C class I</fullName>
    </submittedName>
</protein>
<evidence type="ECO:0000256" key="2">
    <source>
        <dbReference type="ARBA" id="ARBA00022723"/>
    </source>
</evidence>
<accession>A0A7V8GN74</accession>
<dbReference type="InterPro" id="IPR036909">
    <property type="entry name" value="Cyt_c-like_dom_sf"/>
</dbReference>
<dbReference type="Gene3D" id="1.10.760.10">
    <property type="entry name" value="Cytochrome c-like domain"/>
    <property type="match status" value="1"/>
</dbReference>
<dbReference type="SUPFAM" id="SSF46626">
    <property type="entry name" value="Cytochrome c"/>
    <property type="match status" value="1"/>
</dbReference>
<evidence type="ECO:0000256" key="4">
    <source>
        <dbReference type="PROSITE-ProRule" id="PRU00433"/>
    </source>
</evidence>
<keyword evidence="2 4" id="KW-0479">Metal-binding</keyword>
<dbReference type="EMBL" id="MWIP01000004">
    <property type="protein sequence ID" value="KAF1686953.1"/>
    <property type="molecule type" value="Genomic_DNA"/>
</dbReference>
<evidence type="ECO:0000256" key="5">
    <source>
        <dbReference type="SAM" id="Phobius"/>
    </source>
</evidence>
<keyword evidence="5" id="KW-0812">Transmembrane</keyword>
<reference evidence="7 8" key="1">
    <citation type="submission" date="2017-10" db="EMBL/GenBank/DDBJ databases">
        <title>Whole genome sequencing of Pseudoxanthomonas broegbernensis DSM 12573(T).</title>
        <authorList>
            <person name="Kumar S."/>
            <person name="Bansal K."/>
            <person name="Kaur A."/>
            <person name="Patil P."/>
            <person name="Sharma S."/>
            <person name="Patil P.B."/>
        </authorList>
    </citation>
    <scope>NUCLEOTIDE SEQUENCE [LARGE SCALE GENOMIC DNA]</scope>
    <source>
        <strain evidence="7 8">DSM 12573</strain>
    </source>
</reference>
<evidence type="ECO:0000313" key="8">
    <source>
        <dbReference type="Proteomes" id="UP000462066"/>
    </source>
</evidence>
<dbReference type="Pfam" id="PF13442">
    <property type="entry name" value="Cytochrome_CBB3"/>
    <property type="match status" value="1"/>
</dbReference>
<keyword evidence="5" id="KW-0472">Membrane</keyword>
<proteinExistence type="predicted"/>
<dbReference type="PROSITE" id="PS51007">
    <property type="entry name" value="CYTC"/>
    <property type="match status" value="1"/>
</dbReference>
<evidence type="ECO:0000256" key="1">
    <source>
        <dbReference type="ARBA" id="ARBA00022617"/>
    </source>
</evidence>
<comment type="caution">
    <text evidence="7">The sequence shown here is derived from an EMBL/GenBank/DDBJ whole genome shotgun (WGS) entry which is preliminary data.</text>
</comment>
<evidence type="ECO:0000256" key="3">
    <source>
        <dbReference type="ARBA" id="ARBA00023004"/>
    </source>
</evidence>
<keyword evidence="8" id="KW-1185">Reference proteome</keyword>
<dbReference type="GO" id="GO:0020037">
    <property type="term" value="F:heme binding"/>
    <property type="evidence" value="ECO:0007669"/>
    <property type="project" value="InterPro"/>
</dbReference>
<dbReference type="Proteomes" id="UP000462066">
    <property type="component" value="Unassembled WGS sequence"/>
</dbReference>
<feature type="domain" description="Cytochrome c" evidence="6">
    <location>
        <begin position="87"/>
        <end position="171"/>
    </location>
</feature>
<dbReference type="AlphaFoldDB" id="A0A7V8GN74"/>
<dbReference type="RefSeq" id="WP_162310579.1">
    <property type="nucleotide sequence ID" value="NZ_JACHGU010000004.1"/>
</dbReference>
<keyword evidence="3 4" id="KW-0408">Iron</keyword>
<organism evidence="7 8">
    <name type="scientific">Pseudoxanthomonas broegbernensis</name>
    <dbReference type="NCBI Taxonomy" id="83619"/>
    <lineage>
        <taxon>Bacteria</taxon>
        <taxon>Pseudomonadati</taxon>
        <taxon>Pseudomonadota</taxon>
        <taxon>Gammaproteobacteria</taxon>
        <taxon>Lysobacterales</taxon>
        <taxon>Lysobacteraceae</taxon>
        <taxon>Pseudoxanthomonas</taxon>
    </lineage>
</organism>
<dbReference type="InterPro" id="IPR009056">
    <property type="entry name" value="Cyt_c-like_dom"/>
</dbReference>
<keyword evidence="1 4" id="KW-0349">Heme</keyword>
<keyword evidence="5" id="KW-1133">Transmembrane helix</keyword>
<evidence type="ECO:0000313" key="7">
    <source>
        <dbReference type="EMBL" id="KAF1686953.1"/>
    </source>
</evidence>
<feature type="transmembrane region" description="Helical" evidence="5">
    <location>
        <begin position="12"/>
        <end position="33"/>
    </location>
</feature>
<dbReference type="PANTHER" id="PTHR40942">
    <property type="match status" value="1"/>
</dbReference>
<dbReference type="GO" id="GO:0009055">
    <property type="term" value="F:electron transfer activity"/>
    <property type="evidence" value="ECO:0007669"/>
    <property type="project" value="InterPro"/>
</dbReference>
<dbReference type="GO" id="GO:0046872">
    <property type="term" value="F:metal ion binding"/>
    <property type="evidence" value="ECO:0007669"/>
    <property type="project" value="UniProtKB-KW"/>
</dbReference>
<sequence length="172" mass="17713">MRNYDLEFLKRFSMVIGFLSVVTLGLILLAIYLHGRVPPEVSPTAAARTAARIAPTGAVYAGSTGAAAQAAAAAAAVAKAASQVAYGGTTDGSVIYQNLCGACHTNGVGLAPTLVRGDWSARIAQGKDTLYRHAVEGFTGADGGIMPPKGGNPALTEEQVHATVDWMLDNLK</sequence>
<dbReference type="PANTHER" id="PTHR40942:SF4">
    <property type="entry name" value="CYTOCHROME C5"/>
    <property type="match status" value="1"/>
</dbReference>
<evidence type="ECO:0000259" key="6">
    <source>
        <dbReference type="PROSITE" id="PS51007"/>
    </source>
</evidence>